<gene>
    <name evidence="3" type="ORF">CVT24_003805</name>
</gene>
<proteinExistence type="predicted"/>
<sequence length="331" mass="37986">MDAQAIQAAQRQLQSLIDGLFRVQLVTSFDLIAISIYMFDWLATFEMEVELVWKSNWNFMKVLFLLQRYLPFVDSTGLILYIKFGSNLNTVTCKRLYTASGYMMATGTALAELILTLRVWAVWHRDRKLMVLLPMLYVGCWAPIMYFMYRFLTSLQFVTLPGSLHYVLGTDCFIVEADRIFAMVWVMLMVLQACILILMLIPGYHAYRAGGDSALYNTIYRDGSIYYLYLFALSTINIIVIRVLPHGYENLFTGIERCVHSMLSSRVLLHIRSHARRQEFGAPHWADGVTDLPFSEDSDPSSSSARFDTVSGQSYRSIVIQRTQVTSEKVI</sequence>
<dbReference type="InterPro" id="IPR045340">
    <property type="entry name" value="DUF6533"/>
</dbReference>
<accession>A0A409VUV9</accession>
<organism evidence="3 4">
    <name type="scientific">Panaeolus cyanescens</name>
    <dbReference type="NCBI Taxonomy" id="181874"/>
    <lineage>
        <taxon>Eukaryota</taxon>
        <taxon>Fungi</taxon>
        <taxon>Dikarya</taxon>
        <taxon>Basidiomycota</taxon>
        <taxon>Agaricomycotina</taxon>
        <taxon>Agaricomycetes</taxon>
        <taxon>Agaricomycetidae</taxon>
        <taxon>Agaricales</taxon>
        <taxon>Agaricineae</taxon>
        <taxon>Galeropsidaceae</taxon>
        <taxon>Panaeolus</taxon>
    </lineage>
</organism>
<dbReference type="Pfam" id="PF20151">
    <property type="entry name" value="DUF6533"/>
    <property type="match status" value="1"/>
</dbReference>
<name>A0A409VUV9_9AGAR</name>
<comment type="caution">
    <text evidence="3">The sequence shown here is derived from an EMBL/GenBank/DDBJ whole genome shotgun (WGS) entry which is preliminary data.</text>
</comment>
<evidence type="ECO:0000313" key="4">
    <source>
        <dbReference type="Proteomes" id="UP000284842"/>
    </source>
</evidence>
<dbReference type="EMBL" id="NHTK01005967">
    <property type="protein sequence ID" value="PPQ70038.1"/>
    <property type="molecule type" value="Genomic_DNA"/>
</dbReference>
<dbReference type="Proteomes" id="UP000284842">
    <property type="component" value="Unassembled WGS sequence"/>
</dbReference>
<feature type="domain" description="DUF6533" evidence="2">
    <location>
        <begin position="31"/>
        <end position="73"/>
    </location>
</feature>
<keyword evidence="1" id="KW-1133">Transmembrane helix</keyword>
<keyword evidence="1" id="KW-0812">Transmembrane</keyword>
<dbReference type="AlphaFoldDB" id="A0A409VUV9"/>
<evidence type="ECO:0000256" key="1">
    <source>
        <dbReference type="SAM" id="Phobius"/>
    </source>
</evidence>
<protein>
    <recommendedName>
        <fullName evidence="2">DUF6533 domain-containing protein</fullName>
    </recommendedName>
</protein>
<feature type="transmembrane region" description="Helical" evidence="1">
    <location>
        <begin position="224"/>
        <end position="244"/>
    </location>
</feature>
<evidence type="ECO:0000313" key="3">
    <source>
        <dbReference type="EMBL" id="PPQ70038.1"/>
    </source>
</evidence>
<feature type="transmembrane region" description="Helical" evidence="1">
    <location>
        <begin position="180"/>
        <end position="204"/>
    </location>
</feature>
<keyword evidence="1" id="KW-0472">Membrane</keyword>
<evidence type="ECO:0000259" key="2">
    <source>
        <dbReference type="Pfam" id="PF20151"/>
    </source>
</evidence>
<feature type="transmembrane region" description="Helical" evidence="1">
    <location>
        <begin position="102"/>
        <end position="123"/>
    </location>
</feature>
<dbReference type="OrthoDB" id="3350812at2759"/>
<reference evidence="3 4" key="1">
    <citation type="journal article" date="2018" name="Evol. Lett.">
        <title>Horizontal gene cluster transfer increased hallucinogenic mushroom diversity.</title>
        <authorList>
            <person name="Reynolds H.T."/>
            <person name="Vijayakumar V."/>
            <person name="Gluck-Thaler E."/>
            <person name="Korotkin H.B."/>
            <person name="Matheny P.B."/>
            <person name="Slot J.C."/>
        </authorList>
    </citation>
    <scope>NUCLEOTIDE SEQUENCE [LARGE SCALE GENOMIC DNA]</scope>
    <source>
        <strain evidence="3 4">2629</strain>
    </source>
</reference>
<keyword evidence="4" id="KW-1185">Reference proteome</keyword>
<feature type="transmembrane region" description="Helical" evidence="1">
    <location>
        <begin position="129"/>
        <end position="149"/>
    </location>
</feature>
<dbReference type="InParanoid" id="A0A409VUV9"/>
<feature type="transmembrane region" description="Helical" evidence="1">
    <location>
        <begin position="20"/>
        <end position="39"/>
    </location>
</feature>